<dbReference type="Pfam" id="PF06133">
    <property type="entry name" value="Com_YlbF"/>
    <property type="match status" value="1"/>
</dbReference>
<comment type="similarity">
    <text evidence="1">Belongs to the UPF0342 family.</text>
</comment>
<protein>
    <recommendedName>
        <fullName evidence="1">UPF0342 protein HMPREF3228_00742</fullName>
    </recommendedName>
</protein>
<dbReference type="PATRIC" id="fig|28037.231.peg.737"/>
<reference evidence="2 3" key="1">
    <citation type="submission" date="2016-01" db="EMBL/GenBank/DDBJ databases">
        <authorList>
            <person name="Oliw E.H."/>
        </authorList>
    </citation>
    <scope>NUCLEOTIDE SEQUENCE [LARGE SCALE GENOMIC DNA]</scope>
    <source>
        <strain evidence="2 3">CMW7705B</strain>
    </source>
</reference>
<accession>A0A133S077</accession>
<sequence>MSNKEKIMSNIYDSANELSRGLRELPEYKDVKAAKDAISADVEASKIFTEYVAFQEEIQRLAQTGQMPDASFQAKMEGFGKQIQGNSLLSEFFTKQQQLAIYLSDIEKIVFEPVSELLK</sequence>
<proteinExistence type="inferred from homology"/>
<dbReference type="EMBL" id="LRQR01000046">
    <property type="protein sequence ID" value="KXA61445.1"/>
    <property type="molecule type" value="Genomic_DNA"/>
</dbReference>
<evidence type="ECO:0000313" key="3">
    <source>
        <dbReference type="Proteomes" id="UP000070065"/>
    </source>
</evidence>
<dbReference type="Proteomes" id="UP000070065">
    <property type="component" value="Unassembled WGS sequence"/>
</dbReference>
<dbReference type="SUPFAM" id="SSF158622">
    <property type="entry name" value="YheA/YmcA-like"/>
    <property type="match status" value="1"/>
</dbReference>
<gene>
    <name evidence="2" type="ORF">HMPREF3228_00742</name>
</gene>
<dbReference type="Gene3D" id="1.20.1500.10">
    <property type="entry name" value="YheA/YmcA-like"/>
    <property type="match status" value="1"/>
</dbReference>
<dbReference type="AlphaFoldDB" id="A0A133S077"/>
<dbReference type="InterPro" id="IPR010368">
    <property type="entry name" value="Com_YlbF"/>
</dbReference>
<evidence type="ECO:0000313" key="2">
    <source>
        <dbReference type="EMBL" id="KXA61445.1"/>
    </source>
</evidence>
<dbReference type="InterPro" id="IPR023378">
    <property type="entry name" value="YheA/YmcA-like_dom_sf"/>
</dbReference>
<name>A0A133S077_STRMT</name>
<comment type="caution">
    <text evidence="2">The sequence shown here is derived from an EMBL/GenBank/DDBJ whole genome shotgun (WGS) entry which is preliminary data.</text>
</comment>
<organism evidence="2 3">
    <name type="scientific">Streptococcus mitis</name>
    <dbReference type="NCBI Taxonomy" id="28037"/>
    <lineage>
        <taxon>Bacteria</taxon>
        <taxon>Bacillati</taxon>
        <taxon>Bacillota</taxon>
        <taxon>Bacilli</taxon>
        <taxon>Lactobacillales</taxon>
        <taxon>Streptococcaceae</taxon>
        <taxon>Streptococcus</taxon>
        <taxon>Streptococcus mitis group</taxon>
    </lineage>
</organism>
<evidence type="ECO:0000256" key="1">
    <source>
        <dbReference type="HAMAP-Rule" id="MF_01526"/>
    </source>
</evidence>
<dbReference type="NCBIfam" id="NF010209">
    <property type="entry name" value="PRK13676.1-1"/>
    <property type="match status" value="1"/>
</dbReference>
<dbReference type="HAMAP" id="MF_01526">
    <property type="entry name" value="UPF0342"/>
    <property type="match status" value="1"/>
</dbReference>